<dbReference type="Proteomes" id="UP000648187">
    <property type="component" value="Unassembled WGS sequence"/>
</dbReference>
<comment type="caution">
    <text evidence="1">The sequence shown here is derived from an EMBL/GenBank/DDBJ whole genome shotgun (WGS) entry which is preliminary data.</text>
</comment>
<dbReference type="EMBL" id="JACKWZ010000179">
    <property type="protein sequence ID" value="KAF9412759.1"/>
    <property type="molecule type" value="Genomic_DNA"/>
</dbReference>
<name>A0A835GDL2_SPOEX</name>
<accession>A0A835GDL2</accession>
<dbReference type="GO" id="GO:0071897">
    <property type="term" value="P:DNA biosynthetic process"/>
    <property type="evidence" value="ECO:0007669"/>
    <property type="project" value="UniProtKB-ARBA"/>
</dbReference>
<reference evidence="1" key="1">
    <citation type="submission" date="2020-08" db="EMBL/GenBank/DDBJ databases">
        <title>Spodoptera exigua strain:BAW_Kor-Di-RS1 Genome sequencing and assembly.</title>
        <authorList>
            <person name="Kim J."/>
            <person name="Nam H.Y."/>
            <person name="Kwon M."/>
            <person name="Choi J.H."/>
            <person name="Cho S.R."/>
            <person name="Kim G.-H."/>
        </authorList>
    </citation>
    <scope>NUCLEOTIDE SEQUENCE</scope>
    <source>
        <strain evidence="1">BAW_Kor-Di-RS1</strain>
        <tissue evidence="1">Whole-body</tissue>
    </source>
</reference>
<proteinExistence type="predicted"/>
<evidence type="ECO:0000313" key="1">
    <source>
        <dbReference type="EMBL" id="KAF9412759.1"/>
    </source>
</evidence>
<keyword evidence="2" id="KW-1185">Reference proteome</keyword>
<dbReference type="SUPFAM" id="SSF56672">
    <property type="entry name" value="DNA/RNA polymerases"/>
    <property type="match status" value="1"/>
</dbReference>
<dbReference type="InterPro" id="IPR043502">
    <property type="entry name" value="DNA/RNA_pol_sf"/>
</dbReference>
<evidence type="ECO:0000313" key="2">
    <source>
        <dbReference type="Proteomes" id="UP000648187"/>
    </source>
</evidence>
<dbReference type="AlphaFoldDB" id="A0A835GDL2"/>
<organism evidence="1 2">
    <name type="scientific">Spodoptera exigua</name>
    <name type="common">Beet armyworm</name>
    <name type="synonym">Noctua fulgens</name>
    <dbReference type="NCBI Taxonomy" id="7107"/>
    <lineage>
        <taxon>Eukaryota</taxon>
        <taxon>Metazoa</taxon>
        <taxon>Ecdysozoa</taxon>
        <taxon>Arthropoda</taxon>
        <taxon>Hexapoda</taxon>
        <taxon>Insecta</taxon>
        <taxon>Pterygota</taxon>
        <taxon>Neoptera</taxon>
        <taxon>Endopterygota</taxon>
        <taxon>Lepidoptera</taxon>
        <taxon>Glossata</taxon>
        <taxon>Ditrysia</taxon>
        <taxon>Noctuoidea</taxon>
        <taxon>Noctuidae</taxon>
        <taxon>Amphipyrinae</taxon>
        <taxon>Spodoptera</taxon>
    </lineage>
</organism>
<sequence>MNKVIANFSTGAMGMRRMLDLRKENSNLHTAKRDVLMSFNGAPLFKRALSNSALSNGASSGVTVKPALYLLIAMNSMRQIKVQNTTGKLYCSYQDTKEGIAIRYDALRTQPCTCIYIGVYMRRTRRVSPAHTHTNRNPASPFYPRVAFTEFTRTQPSIARTCVYIGTNLMNTDRVDRDVGPTEVTIADQDDFPGLPPLYTYYTTLMLLLGAPEGRLCSARSTEENHLKLTKIKTNIRYLRYLPITWGPRPSQRTKIRSFGHLSDDCRHCDKTTGGKASGTGPSSGPPFASRLRCYGCGRTVGENVAAIRRPQRAIAQRVARAYRTVGFAAACALAGTPPWELEAWVLARMYDWTAEQRALDRRPVPRERENVRDEAREAITRHWAEDLASAARAPQFARHGPPTEFATHRIKVSPHQEPIACPPNRMSQTKRDALQKELEKLLQDDVIEERRVGADDLLIIMQKSRDFSRTC</sequence>
<dbReference type="Gene3D" id="3.10.10.10">
    <property type="entry name" value="HIV Type 1 Reverse Transcriptase, subunit A, domain 1"/>
    <property type="match status" value="1"/>
</dbReference>
<protein>
    <submittedName>
        <fullName evidence="1">Uncharacterized protein</fullName>
    </submittedName>
</protein>
<gene>
    <name evidence="1" type="ORF">HW555_008844</name>
</gene>